<sequence>MKPELRSKVLAKDGVDPPSSIATRDTNVLDSGGRTTQSSEKSSSSMKGERPLQSGGYGKNLTHVEQPLVQVVTQENFLVSRSCMTPRNGKGSGDPVNLDQLPPQTCPPSLPPLLNGYGGCKLPRGQEGGHGSLPPDKLKVKCQAGGQVDVKKIEQKGVSNRTPYLLSKDGTGGMSPTTNNRQIDVPKKPQQTQATHACSKHDSVAKDGMGGHVINHKQ</sequence>
<organism evidence="2 3">
    <name type="scientific">Linum trigynum</name>
    <dbReference type="NCBI Taxonomy" id="586398"/>
    <lineage>
        <taxon>Eukaryota</taxon>
        <taxon>Viridiplantae</taxon>
        <taxon>Streptophyta</taxon>
        <taxon>Embryophyta</taxon>
        <taxon>Tracheophyta</taxon>
        <taxon>Spermatophyta</taxon>
        <taxon>Magnoliopsida</taxon>
        <taxon>eudicotyledons</taxon>
        <taxon>Gunneridae</taxon>
        <taxon>Pentapetalae</taxon>
        <taxon>rosids</taxon>
        <taxon>fabids</taxon>
        <taxon>Malpighiales</taxon>
        <taxon>Linaceae</taxon>
        <taxon>Linum</taxon>
    </lineage>
</organism>
<accession>A0AAV2EQA8</accession>
<proteinExistence type="predicted"/>
<evidence type="ECO:0000313" key="3">
    <source>
        <dbReference type="Proteomes" id="UP001497516"/>
    </source>
</evidence>
<dbReference type="AlphaFoldDB" id="A0AAV2EQA8"/>
<evidence type="ECO:0000313" key="2">
    <source>
        <dbReference type="EMBL" id="CAL1387892.1"/>
    </source>
</evidence>
<protein>
    <submittedName>
        <fullName evidence="2">Uncharacterized protein</fullName>
    </submittedName>
</protein>
<feature type="region of interest" description="Disordered" evidence="1">
    <location>
        <begin position="155"/>
        <end position="195"/>
    </location>
</feature>
<dbReference type="Proteomes" id="UP001497516">
    <property type="component" value="Chromosome 5"/>
</dbReference>
<gene>
    <name evidence="2" type="ORF">LTRI10_LOCUS28845</name>
</gene>
<feature type="region of interest" description="Disordered" evidence="1">
    <location>
        <begin position="1"/>
        <end position="61"/>
    </location>
</feature>
<reference evidence="2 3" key="1">
    <citation type="submission" date="2024-04" db="EMBL/GenBank/DDBJ databases">
        <authorList>
            <person name="Fracassetti M."/>
        </authorList>
    </citation>
    <scope>NUCLEOTIDE SEQUENCE [LARGE SCALE GENOMIC DNA]</scope>
</reference>
<keyword evidence="3" id="KW-1185">Reference proteome</keyword>
<evidence type="ECO:0000256" key="1">
    <source>
        <dbReference type="SAM" id="MobiDB-lite"/>
    </source>
</evidence>
<feature type="region of interest" description="Disordered" evidence="1">
    <location>
        <begin position="83"/>
        <end position="138"/>
    </location>
</feature>
<name>A0AAV2EQA8_9ROSI</name>
<feature type="compositionally biased region" description="Basic and acidic residues" evidence="1">
    <location>
        <begin position="1"/>
        <end position="15"/>
    </location>
</feature>
<feature type="compositionally biased region" description="Polar residues" evidence="1">
    <location>
        <begin position="20"/>
        <end position="37"/>
    </location>
</feature>
<dbReference type="EMBL" id="OZ034818">
    <property type="protein sequence ID" value="CAL1387892.1"/>
    <property type="molecule type" value="Genomic_DNA"/>
</dbReference>